<feature type="chain" id="PRO_5040506778" evidence="7">
    <location>
        <begin position="19"/>
        <end position="392"/>
    </location>
</feature>
<dbReference type="InterPro" id="IPR034193">
    <property type="entry name" value="PCSK9_ProteinaseK-like"/>
</dbReference>
<dbReference type="GO" id="GO:0006508">
    <property type="term" value="P:proteolysis"/>
    <property type="evidence" value="ECO:0007669"/>
    <property type="project" value="UniProtKB-KW"/>
</dbReference>
<evidence type="ECO:0000256" key="1">
    <source>
        <dbReference type="ARBA" id="ARBA00011073"/>
    </source>
</evidence>
<dbReference type="InterPro" id="IPR036852">
    <property type="entry name" value="Peptidase_S8/S53_dom_sf"/>
</dbReference>
<dbReference type="CDD" id="cd04077">
    <property type="entry name" value="Peptidases_S8_PCSK9_ProteinaseK_like"/>
    <property type="match status" value="1"/>
</dbReference>
<dbReference type="SUPFAM" id="SSF52743">
    <property type="entry name" value="Subtilisin-like"/>
    <property type="match status" value="1"/>
</dbReference>
<evidence type="ECO:0000313" key="10">
    <source>
        <dbReference type="EMBL" id="KAG9251662.1"/>
    </source>
</evidence>
<dbReference type="PROSITE" id="PS00136">
    <property type="entry name" value="SUBTILASE_ASP"/>
    <property type="match status" value="1"/>
</dbReference>
<sequence length="392" mass="41158">MVLFTKLLIIVAAAAVVAFPPRRAADHADVVPGKYIVTLKGDADVESHIAWVKSLHPRNSCSPHTKAVEKVWTESFKGYSGEFDEATLKQITSREDVVGIEPHNCPWGLISLSHREPDGRRYDYWGSAGEGTWVYVLDTGIYTENLDFEGRAHLGYNAIPSIPFEDTNGHGTHCAGTIIGKRFGVAKNAQAIAVKVLDGDSGDTATVIDGLEWAVSNITKTPGRAANAVVSMSLGGPYSLALNTAVKNAYHAGVLSVVAAGNSGLPAELFSPASESTAITVAAIDVSRRKAGFANFGASVDVFAAGVDVESAYIGAPDAFAALSGTSMATSYIAGLALYLKRLEYGTESPGGVTARIQELATRDVVQESGPLTPNLLAYNNFPAQGPCPGCG</sequence>
<feature type="active site" description="Charge relay system" evidence="6">
    <location>
        <position position="327"/>
    </location>
</feature>
<dbReference type="Pfam" id="PF00082">
    <property type="entry name" value="Peptidase_S8"/>
    <property type="match status" value="1"/>
</dbReference>
<dbReference type="InterPro" id="IPR023827">
    <property type="entry name" value="Peptidase_S8_Asp-AS"/>
</dbReference>
<keyword evidence="11" id="KW-1185">Reference proteome</keyword>
<dbReference type="RefSeq" id="XP_046115586.1">
    <property type="nucleotide sequence ID" value="XM_046265811.1"/>
</dbReference>
<evidence type="ECO:0000313" key="11">
    <source>
        <dbReference type="Proteomes" id="UP000887229"/>
    </source>
</evidence>
<dbReference type="EMBL" id="MU251266">
    <property type="protein sequence ID" value="KAG9251662.1"/>
    <property type="molecule type" value="Genomic_DNA"/>
</dbReference>
<dbReference type="GeneID" id="70296714"/>
<name>A0A9P7ZH12_9HYPO</name>
<evidence type="ECO:0000259" key="8">
    <source>
        <dbReference type="Pfam" id="PF00082"/>
    </source>
</evidence>
<dbReference type="PANTHER" id="PTHR43806">
    <property type="entry name" value="PEPTIDASE S8"/>
    <property type="match status" value="1"/>
</dbReference>
<evidence type="ECO:0000259" key="9">
    <source>
        <dbReference type="Pfam" id="PF05922"/>
    </source>
</evidence>
<keyword evidence="5 6" id="KW-0720">Serine protease</keyword>
<dbReference type="InterPro" id="IPR010259">
    <property type="entry name" value="S8pro/Inhibitor_I9"/>
</dbReference>
<reference evidence="10" key="1">
    <citation type="journal article" date="2021" name="IMA Fungus">
        <title>Genomic characterization of three marine fungi, including Emericellopsis atlantica sp. nov. with signatures of a generalist lifestyle and marine biomass degradation.</title>
        <authorList>
            <person name="Hagestad O.C."/>
            <person name="Hou L."/>
            <person name="Andersen J.H."/>
            <person name="Hansen E.H."/>
            <person name="Altermark B."/>
            <person name="Li C."/>
            <person name="Kuhnert E."/>
            <person name="Cox R.J."/>
            <person name="Crous P.W."/>
            <person name="Spatafora J.W."/>
            <person name="Lail K."/>
            <person name="Amirebrahimi M."/>
            <person name="Lipzen A."/>
            <person name="Pangilinan J."/>
            <person name="Andreopoulos W."/>
            <person name="Hayes R.D."/>
            <person name="Ng V."/>
            <person name="Grigoriev I.V."/>
            <person name="Jackson S.A."/>
            <person name="Sutton T.D.S."/>
            <person name="Dobson A.D.W."/>
            <person name="Rama T."/>
        </authorList>
    </citation>
    <scope>NUCLEOTIDE SEQUENCE</scope>
    <source>
        <strain evidence="10">TS7</strain>
    </source>
</reference>
<evidence type="ECO:0000256" key="5">
    <source>
        <dbReference type="ARBA" id="ARBA00022825"/>
    </source>
</evidence>
<proteinExistence type="inferred from homology"/>
<evidence type="ECO:0000256" key="6">
    <source>
        <dbReference type="PROSITE-ProRule" id="PRU01240"/>
    </source>
</evidence>
<dbReference type="GO" id="GO:0005576">
    <property type="term" value="C:extracellular region"/>
    <property type="evidence" value="ECO:0007669"/>
    <property type="project" value="UniProtKB-ARBA"/>
</dbReference>
<dbReference type="Gene3D" id="3.30.70.80">
    <property type="entry name" value="Peptidase S8 propeptide/proteinase inhibitor I9"/>
    <property type="match status" value="1"/>
</dbReference>
<keyword evidence="3 7" id="KW-0732">Signal</keyword>
<feature type="domain" description="Inhibitor I9" evidence="9">
    <location>
        <begin position="34"/>
        <end position="102"/>
    </location>
</feature>
<dbReference type="InterPro" id="IPR015500">
    <property type="entry name" value="Peptidase_S8_subtilisin-rel"/>
</dbReference>
<evidence type="ECO:0000256" key="7">
    <source>
        <dbReference type="SAM" id="SignalP"/>
    </source>
</evidence>
<feature type="active site" description="Charge relay system" evidence="6">
    <location>
        <position position="138"/>
    </location>
</feature>
<dbReference type="SUPFAM" id="SSF54897">
    <property type="entry name" value="Protease propeptides/inhibitors"/>
    <property type="match status" value="1"/>
</dbReference>
<dbReference type="PANTHER" id="PTHR43806:SF58">
    <property type="entry name" value="ALKALINE PROTEASE 1-RELATED"/>
    <property type="match status" value="1"/>
</dbReference>
<dbReference type="FunFam" id="3.40.50.200:FF:000014">
    <property type="entry name" value="Proteinase K"/>
    <property type="match status" value="1"/>
</dbReference>
<dbReference type="AlphaFoldDB" id="A0A9P7ZH12"/>
<dbReference type="InterPro" id="IPR050131">
    <property type="entry name" value="Peptidase_S8_subtilisin-like"/>
</dbReference>
<protein>
    <submittedName>
        <fullName evidence="10">Peptidase S8/S53 domain-containing protein</fullName>
    </submittedName>
</protein>
<evidence type="ECO:0000256" key="3">
    <source>
        <dbReference type="ARBA" id="ARBA00022729"/>
    </source>
</evidence>
<dbReference type="OrthoDB" id="206201at2759"/>
<dbReference type="GO" id="GO:0004252">
    <property type="term" value="F:serine-type endopeptidase activity"/>
    <property type="evidence" value="ECO:0007669"/>
    <property type="project" value="UniProtKB-UniRule"/>
</dbReference>
<feature type="signal peptide" evidence="7">
    <location>
        <begin position="1"/>
        <end position="18"/>
    </location>
</feature>
<feature type="active site" description="Charge relay system" evidence="6">
    <location>
        <position position="170"/>
    </location>
</feature>
<comment type="caution">
    <text evidence="10">The sequence shown here is derived from an EMBL/GenBank/DDBJ whole genome shotgun (WGS) entry which is preliminary data.</text>
</comment>
<gene>
    <name evidence="10" type="ORF">F5Z01DRAFT_683020</name>
</gene>
<dbReference type="Pfam" id="PF05922">
    <property type="entry name" value="Inhibitor_I9"/>
    <property type="match status" value="1"/>
</dbReference>
<dbReference type="InterPro" id="IPR000209">
    <property type="entry name" value="Peptidase_S8/S53_dom"/>
</dbReference>
<dbReference type="Proteomes" id="UP000887229">
    <property type="component" value="Unassembled WGS sequence"/>
</dbReference>
<evidence type="ECO:0000256" key="4">
    <source>
        <dbReference type="ARBA" id="ARBA00022801"/>
    </source>
</evidence>
<evidence type="ECO:0000256" key="2">
    <source>
        <dbReference type="ARBA" id="ARBA00022670"/>
    </source>
</evidence>
<comment type="similarity">
    <text evidence="1 6">Belongs to the peptidase S8 family.</text>
</comment>
<dbReference type="PROSITE" id="PS51892">
    <property type="entry name" value="SUBTILASE"/>
    <property type="match status" value="1"/>
</dbReference>
<accession>A0A9P7ZH12</accession>
<dbReference type="InterPro" id="IPR037045">
    <property type="entry name" value="S8pro/Inhibitor_I9_sf"/>
</dbReference>
<feature type="domain" description="Peptidase S8/S53" evidence="8">
    <location>
        <begin position="129"/>
        <end position="353"/>
    </location>
</feature>
<keyword evidence="2 6" id="KW-0645">Protease</keyword>
<keyword evidence="4 6" id="KW-0378">Hydrolase</keyword>
<dbReference type="Gene3D" id="3.40.50.200">
    <property type="entry name" value="Peptidase S8/S53 domain"/>
    <property type="match status" value="1"/>
</dbReference>
<dbReference type="PRINTS" id="PR00723">
    <property type="entry name" value="SUBTILISIN"/>
</dbReference>
<organism evidence="10 11">
    <name type="scientific">Emericellopsis atlantica</name>
    <dbReference type="NCBI Taxonomy" id="2614577"/>
    <lineage>
        <taxon>Eukaryota</taxon>
        <taxon>Fungi</taxon>
        <taxon>Dikarya</taxon>
        <taxon>Ascomycota</taxon>
        <taxon>Pezizomycotina</taxon>
        <taxon>Sordariomycetes</taxon>
        <taxon>Hypocreomycetidae</taxon>
        <taxon>Hypocreales</taxon>
        <taxon>Bionectriaceae</taxon>
        <taxon>Emericellopsis</taxon>
    </lineage>
</organism>